<gene>
    <name evidence="12" type="ORF">ENU08_00895</name>
    <name evidence="11" type="ORF">ENU41_06940</name>
</gene>
<dbReference type="EMBL" id="DTBD01000006">
    <property type="protein sequence ID" value="HGQ63792.1"/>
    <property type="molecule type" value="Genomic_DNA"/>
</dbReference>
<evidence type="ECO:0000256" key="3">
    <source>
        <dbReference type="ARBA" id="ARBA00012891"/>
    </source>
</evidence>
<evidence type="ECO:0000256" key="6">
    <source>
        <dbReference type="ARBA" id="ARBA00023029"/>
    </source>
</evidence>
<accession>A0A7C4NS65</accession>
<comment type="similarity">
    <text evidence="2">Belongs to the type IA topoisomerase family.</text>
</comment>
<dbReference type="InterPro" id="IPR005739">
    <property type="entry name" value="TopoI_arch"/>
</dbReference>
<dbReference type="InterPro" id="IPR013824">
    <property type="entry name" value="Topo_IA_cen_sub1"/>
</dbReference>
<evidence type="ECO:0000313" key="12">
    <source>
        <dbReference type="EMBL" id="HGQ63792.1"/>
    </source>
</evidence>
<reference evidence="12" key="1">
    <citation type="journal article" date="2020" name="mSystems">
        <title>Genome- and Community-Level Interaction Insights into Carbon Utilization and Element Cycling Functions of Hydrothermarchaeota in Hydrothermal Sediment.</title>
        <authorList>
            <person name="Zhou Z."/>
            <person name="Liu Y."/>
            <person name="Xu W."/>
            <person name="Pan J."/>
            <person name="Luo Z.H."/>
            <person name="Li M."/>
        </authorList>
    </citation>
    <scope>NUCLEOTIDE SEQUENCE [LARGE SCALE GENOMIC DNA]</scope>
    <source>
        <strain evidence="12">SpSt-637</strain>
        <strain evidence="11">SpSt-667</strain>
    </source>
</reference>
<dbReference type="GO" id="GO:0006281">
    <property type="term" value="P:DNA repair"/>
    <property type="evidence" value="ECO:0007669"/>
    <property type="project" value="TreeGrafter"/>
</dbReference>
<dbReference type="PANTHER" id="PTHR11390:SF26">
    <property type="entry name" value="DNA TOPOISOMERASE 1"/>
    <property type="match status" value="1"/>
</dbReference>
<dbReference type="Gene3D" id="3.40.50.140">
    <property type="match status" value="1"/>
</dbReference>
<dbReference type="Pfam" id="PF01131">
    <property type="entry name" value="Topoisom_bac"/>
    <property type="match status" value="1"/>
</dbReference>
<dbReference type="GO" id="GO:0006310">
    <property type="term" value="P:DNA recombination"/>
    <property type="evidence" value="ECO:0007669"/>
    <property type="project" value="TreeGrafter"/>
</dbReference>
<evidence type="ECO:0000256" key="7">
    <source>
        <dbReference type="ARBA" id="ARBA00023125"/>
    </source>
</evidence>
<dbReference type="InterPro" id="IPR013825">
    <property type="entry name" value="Topo_IA_cen_sub2"/>
</dbReference>
<dbReference type="InterPro" id="IPR013826">
    <property type="entry name" value="Topo_IA_cen_sub3"/>
</dbReference>
<dbReference type="SUPFAM" id="SSF56712">
    <property type="entry name" value="Prokaryotic type I DNA topoisomerase"/>
    <property type="match status" value="1"/>
</dbReference>
<evidence type="ECO:0000256" key="2">
    <source>
        <dbReference type="ARBA" id="ARBA00009446"/>
    </source>
</evidence>
<sequence length="683" mass="78894">MVNIPRGIPQSYILVIAEKPRAAEKIALALGNAVKYYVNKVPVWVVRKDNEYYVIASAVGHMYSLHTYERGYPVFSYKWIPRHLVDEDAKHVKRFLEVISMLAKNAKLYISACDYDVEGSVICYMVLKHHGDEQKALRAKFSSLVRQEVINAFENLSNLDYEMIEAGICRHILDWLWGINVSRVLMDLYGHAFKSRRILSAGRVQTPTLAHAVDLIFQRRLFVPKPLAYPSISVEIDGKVYHAEPLDAPFTSSMEAETYIEKVKGDPRARIESISINLVEYDPPHPLNLPDLQTEAHRILRLSPYRTQELAEDLYLETLISYPRTNSQKLPSNLNYKQILEKLAKNPIYKPLVENLIKETKGILKPNNGPKDDPAHPAIHPTGEGDLKKLSVIHLKLYDIIVRRFLSTFASPMKVQYINITLGIHGRSYVLKGTRIIERGWSRYYPYISVEEKYVPIDTVSKGTLIPVISVKNVIRYTKPPQLPTRIKLLKWMEEVGIGTEATRAEIIETLFRRGYIYSRSQYINVSDIAIALINILRNYVKELVSVDLTREFEKMLKEITIKRINCKVIEEKAKNIVGVYVKNIKSNMDMIIRDLYRYIESGEDGVIAVGNRCSICRRALYKDGMCVFHYEALNRVKEVYVDWQRFGFTWHKYLEKLTKLSSTGLYVKDVCRYLLEEVHQQD</sequence>
<dbReference type="SMART" id="SM00493">
    <property type="entry name" value="TOPRIM"/>
    <property type="match status" value="1"/>
</dbReference>
<feature type="domain" description="Topo IA-type catalytic" evidence="10">
    <location>
        <begin position="160"/>
        <end position="582"/>
    </location>
</feature>
<evidence type="ECO:0000256" key="4">
    <source>
        <dbReference type="ARBA" id="ARBA00022723"/>
    </source>
</evidence>
<dbReference type="GO" id="GO:0046872">
    <property type="term" value="F:metal ion binding"/>
    <property type="evidence" value="ECO:0007669"/>
    <property type="project" value="UniProtKB-KW"/>
</dbReference>
<dbReference type="CDD" id="cd00186">
    <property type="entry name" value="TOP1Ac"/>
    <property type="match status" value="1"/>
</dbReference>
<dbReference type="InterPro" id="IPR000380">
    <property type="entry name" value="Topo_IA"/>
</dbReference>
<evidence type="ECO:0000259" key="9">
    <source>
        <dbReference type="PROSITE" id="PS50880"/>
    </source>
</evidence>
<evidence type="ECO:0000259" key="10">
    <source>
        <dbReference type="PROSITE" id="PS52039"/>
    </source>
</evidence>
<dbReference type="PRINTS" id="PR00417">
    <property type="entry name" value="PRTPISMRASEI"/>
</dbReference>
<dbReference type="InterPro" id="IPR003602">
    <property type="entry name" value="Topo_IA_DNA-bd_dom"/>
</dbReference>
<comment type="caution">
    <text evidence="12">The sequence shown here is derived from an EMBL/GenBank/DDBJ whole genome shotgun (WGS) entry which is preliminary data.</text>
</comment>
<dbReference type="InterPro" id="IPR006171">
    <property type="entry name" value="TOPRIM_dom"/>
</dbReference>
<dbReference type="PROSITE" id="PS52039">
    <property type="entry name" value="TOPO_IA_2"/>
    <property type="match status" value="1"/>
</dbReference>
<dbReference type="NCBIfam" id="NF004438">
    <property type="entry name" value="PRK05776.1"/>
    <property type="match status" value="1"/>
</dbReference>
<dbReference type="GO" id="GO:0006265">
    <property type="term" value="P:DNA topological change"/>
    <property type="evidence" value="ECO:0007669"/>
    <property type="project" value="InterPro"/>
</dbReference>
<dbReference type="PANTHER" id="PTHR11390">
    <property type="entry name" value="PROKARYOTIC DNA TOPOISOMERASE"/>
    <property type="match status" value="1"/>
</dbReference>
<protein>
    <recommendedName>
        <fullName evidence="3">DNA topoisomerase</fullName>
        <ecNumber evidence="3">5.6.2.1</ecNumber>
    </recommendedName>
</protein>
<dbReference type="InterPro" id="IPR003601">
    <property type="entry name" value="Topo_IA_2"/>
</dbReference>
<keyword evidence="5" id="KW-0862">Zinc</keyword>
<dbReference type="GO" id="GO:0003917">
    <property type="term" value="F:DNA topoisomerase type I (single strand cut, ATP-independent) activity"/>
    <property type="evidence" value="ECO:0007669"/>
    <property type="project" value="UniProtKB-EC"/>
</dbReference>
<dbReference type="GO" id="GO:0003677">
    <property type="term" value="F:DNA binding"/>
    <property type="evidence" value="ECO:0007669"/>
    <property type="project" value="UniProtKB-KW"/>
</dbReference>
<dbReference type="InterPro" id="IPR023405">
    <property type="entry name" value="Topo_IA_core_domain"/>
</dbReference>
<proteinExistence type="inferred from homology"/>
<dbReference type="PROSITE" id="PS50880">
    <property type="entry name" value="TOPRIM"/>
    <property type="match status" value="1"/>
</dbReference>
<dbReference type="Gene3D" id="1.10.460.10">
    <property type="entry name" value="Topoisomerase I, domain 2"/>
    <property type="match status" value="1"/>
</dbReference>
<dbReference type="PROSITE" id="PS00396">
    <property type="entry name" value="TOPO_IA_1"/>
    <property type="match status" value="1"/>
</dbReference>
<keyword evidence="4" id="KW-0479">Metal-binding</keyword>
<feature type="domain" description="Toprim" evidence="9">
    <location>
        <begin position="12"/>
        <end position="149"/>
    </location>
</feature>
<dbReference type="SMART" id="SM00437">
    <property type="entry name" value="TOP1Ac"/>
    <property type="match status" value="1"/>
</dbReference>
<evidence type="ECO:0000313" key="11">
    <source>
        <dbReference type="EMBL" id="HGQ36394.1"/>
    </source>
</evidence>
<dbReference type="InterPro" id="IPR013497">
    <property type="entry name" value="Topo_IA_cen"/>
</dbReference>
<dbReference type="InterPro" id="IPR023406">
    <property type="entry name" value="Topo_IA_AS"/>
</dbReference>
<evidence type="ECO:0000256" key="8">
    <source>
        <dbReference type="ARBA" id="ARBA00023235"/>
    </source>
</evidence>
<comment type="catalytic activity">
    <reaction evidence="1">
        <text>ATP-independent breakage of single-stranded DNA, followed by passage and rejoining.</text>
        <dbReference type="EC" id="5.6.2.1"/>
    </reaction>
</comment>
<evidence type="ECO:0000256" key="5">
    <source>
        <dbReference type="ARBA" id="ARBA00022833"/>
    </source>
</evidence>
<dbReference type="SMART" id="SM00436">
    <property type="entry name" value="TOP1Bc"/>
    <property type="match status" value="1"/>
</dbReference>
<dbReference type="AlphaFoldDB" id="A0A7C4NS65"/>
<dbReference type="NCBIfam" id="TIGR01057">
    <property type="entry name" value="topA_arch"/>
    <property type="match status" value="1"/>
</dbReference>
<dbReference type="Gene3D" id="1.10.290.10">
    <property type="entry name" value="Topoisomerase I, domain 4"/>
    <property type="match status" value="1"/>
</dbReference>
<dbReference type="EMBL" id="DTCK01000041">
    <property type="protein sequence ID" value="HGQ36394.1"/>
    <property type="molecule type" value="Genomic_DNA"/>
</dbReference>
<dbReference type="Gene3D" id="2.70.20.10">
    <property type="entry name" value="Topoisomerase I, domain 3"/>
    <property type="match status" value="1"/>
</dbReference>
<dbReference type="Pfam" id="PF01751">
    <property type="entry name" value="Toprim"/>
    <property type="match status" value="1"/>
</dbReference>
<keyword evidence="8 12" id="KW-0413">Isomerase</keyword>
<keyword evidence="7" id="KW-0238">DNA-binding</keyword>
<name>A0A7C4NS65_9CREN</name>
<evidence type="ECO:0000256" key="1">
    <source>
        <dbReference type="ARBA" id="ARBA00000213"/>
    </source>
</evidence>
<organism evidence="12">
    <name type="scientific">Ignisphaera aggregans</name>
    <dbReference type="NCBI Taxonomy" id="334771"/>
    <lineage>
        <taxon>Archaea</taxon>
        <taxon>Thermoproteota</taxon>
        <taxon>Thermoprotei</taxon>
        <taxon>Desulfurococcales</taxon>
        <taxon>Desulfurococcaceae</taxon>
        <taxon>Ignisphaera</taxon>
    </lineage>
</organism>
<dbReference type="EC" id="5.6.2.1" evidence="3"/>
<keyword evidence="6" id="KW-0799">Topoisomerase</keyword>